<dbReference type="AlphaFoldDB" id="A0A2A5JMD0"/>
<sequence length="182" mass="20784">MSNKIRELWSLRLNPSDFRNIERVEGDNPKSGNGQLYIQIPKGLVTDLLTFIRKDYPENGMVHSLEVYDIKSPESEPEVLEFRSKSMGRMRTSKQNRHRNTRLSAWLPKRGFPTLEPFASIEDAQRVLEEYGCVHLFLARLESSKVFVGFTKGQPPTKSDASQPFSDLLWGESKGGYWSSGS</sequence>
<name>A0A2A5JMD0_PSEO7</name>
<gene>
    <name evidence="2" type="ORF">CEX98_16570</name>
</gene>
<proteinExistence type="predicted"/>
<accession>A0A2A5JMD0</accession>
<dbReference type="OrthoDB" id="7059811at2"/>
<feature type="region of interest" description="Disordered" evidence="1">
    <location>
        <begin position="153"/>
        <end position="182"/>
    </location>
</feature>
<dbReference type="Proteomes" id="UP000228621">
    <property type="component" value="Unassembled WGS sequence"/>
</dbReference>
<organism evidence="2 3">
    <name type="scientific">Pseudoalteromonas piscicida</name>
    <dbReference type="NCBI Taxonomy" id="43662"/>
    <lineage>
        <taxon>Bacteria</taxon>
        <taxon>Pseudomonadati</taxon>
        <taxon>Pseudomonadota</taxon>
        <taxon>Gammaproteobacteria</taxon>
        <taxon>Alteromonadales</taxon>
        <taxon>Pseudoalteromonadaceae</taxon>
        <taxon>Pseudoalteromonas</taxon>
    </lineage>
</organism>
<evidence type="ECO:0000256" key="1">
    <source>
        <dbReference type="SAM" id="MobiDB-lite"/>
    </source>
</evidence>
<dbReference type="RefSeq" id="WP_099643145.1">
    <property type="nucleotide sequence ID" value="NZ_NKHF01000077.1"/>
</dbReference>
<keyword evidence="3" id="KW-1185">Reference proteome</keyword>
<evidence type="ECO:0000313" key="2">
    <source>
        <dbReference type="EMBL" id="PCK30588.1"/>
    </source>
</evidence>
<feature type="compositionally biased region" description="Polar residues" evidence="1">
    <location>
        <begin position="154"/>
        <end position="165"/>
    </location>
</feature>
<evidence type="ECO:0000313" key="3">
    <source>
        <dbReference type="Proteomes" id="UP000228621"/>
    </source>
</evidence>
<protein>
    <submittedName>
        <fullName evidence="2">Uncharacterized protein</fullName>
    </submittedName>
</protein>
<comment type="caution">
    <text evidence="2">The sequence shown here is derived from an EMBL/GenBank/DDBJ whole genome shotgun (WGS) entry which is preliminary data.</text>
</comment>
<reference evidence="3" key="1">
    <citation type="journal article" date="2019" name="Genome Announc.">
        <title>Draft Genome Sequence of Pseudoalteromonas piscicida Strain 36Y ROTHPW, an Hypersaline Seawater Isolate from the South Coast of Sonora, Mexico.</title>
        <authorList>
            <person name="Sanchez-Diaz R."/>
            <person name="Molina-Garza Z.J."/>
            <person name="Cruz-Suarez L.E."/>
            <person name="Selvin J."/>
            <person name="Kiran G.S."/>
            <person name="Ibarra-Gamez J.C."/>
            <person name="Gomez-Gil B."/>
            <person name="Galaviz-Silva L."/>
        </authorList>
    </citation>
    <scope>NUCLEOTIDE SEQUENCE [LARGE SCALE GENOMIC DNA]</scope>
    <source>
        <strain evidence="3">36Y_RITHPW</strain>
    </source>
</reference>
<dbReference type="EMBL" id="NKHF01000077">
    <property type="protein sequence ID" value="PCK30588.1"/>
    <property type="molecule type" value="Genomic_DNA"/>
</dbReference>